<gene>
    <name evidence="1" type="ORF">QJS10_CPB19g01371</name>
</gene>
<dbReference type="AlphaFoldDB" id="A0AAV9CGT9"/>
<comment type="caution">
    <text evidence="1">The sequence shown here is derived from an EMBL/GenBank/DDBJ whole genome shotgun (WGS) entry which is preliminary data.</text>
</comment>
<organism evidence="1 2">
    <name type="scientific">Acorus calamus</name>
    <name type="common">Sweet flag</name>
    <dbReference type="NCBI Taxonomy" id="4465"/>
    <lineage>
        <taxon>Eukaryota</taxon>
        <taxon>Viridiplantae</taxon>
        <taxon>Streptophyta</taxon>
        <taxon>Embryophyta</taxon>
        <taxon>Tracheophyta</taxon>
        <taxon>Spermatophyta</taxon>
        <taxon>Magnoliopsida</taxon>
        <taxon>Liliopsida</taxon>
        <taxon>Acoraceae</taxon>
        <taxon>Acorus</taxon>
    </lineage>
</organism>
<evidence type="ECO:0000313" key="2">
    <source>
        <dbReference type="Proteomes" id="UP001180020"/>
    </source>
</evidence>
<reference evidence="1" key="1">
    <citation type="journal article" date="2023" name="Nat. Commun.">
        <title>Diploid and tetraploid genomes of Acorus and the evolution of monocots.</title>
        <authorList>
            <person name="Ma L."/>
            <person name="Liu K.W."/>
            <person name="Li Z."/>
            <person name="Hsiao Y.Y."/>
            <person name="Qi Y."/>
            <person name="Fu T."/>
            <person name="Tang G.D."/>
            <person name="Zhang D."/>
            <person name="Sun W.H."/>
            <person name="Liu D.K."/>
            <person name="Li Y."/>
            <person name="Chen G.Z."/>
            <person name="Liu X.D."/>
            <person name="Liao X.Y."/>
            <person name="Jiang Y.T."/>
            <person name="Yu X."/>
            <person name="Hao Y."/>
            <person name="Huang J."/>
            <person name="Zhao X.W."/>
            <person name="Ke S."/>
            <person name="Chen Y.Y."/>
            <person name="Wu W.L."/>
            <person name="Hsu J.L."/>
            <person name="Lin Y.F."/>
            <person name="Huang M.D."/>
            <person name="Li C.Y."/>
            <person name="Huang L."/>
            <person name="Wang Z.W."/>
            <person name="Zhao X."/>
            <person name="Zhong W.Y."/>
            <person name="Peng D.H."/>
            <person name="Ahmad S."/>
            <person name="Lan S."/>
            <person name="Zhang J.S."/>
            <person name="Tsai W.C."/>
            <person name="Van de Peer Y."/>
            <person name="Liu Z.J."/>
        </authorList>
    </citation>
    <scope>NUCLEOTIDE SEQUENCE</scope>
    <source>
        <strain evidence="1">CP</strain>
    </source>
</reference>
<accession>A0AAV9CGT9</accession>
<sequence length="220" mass="25291">MHKGRDVLRLSSRVADLRRASKPLFQVLRLVDAHENPAIAYLYFAIETTKERIMDTFGHKVGQYGPILNIVNKRWDSQIHQPLHSTFFFSTLVFISPLRRKEQNFAKFEGAFLDALERLFPMGDVPQWVCNAMDVAEYGPPSQWSSHPRSVTSHLKAEEGQLKRKGIHRALMGDMCRPWTNHISRSLLTGLTQGGVRNQSFRERSMIEDKCPAQLSKERS</sequence>
<proteinExistence type="predicted"/>
<evidence type="ECO:0000313" key="1">
    <source>
        <dbReference type="EMBL" id="KAK1287483.1"/>
    </source>
</evidence>
<reference evidence="1" key="2">
    <citation type="submission" date="2023-06" db="EMBL/GenBank/DDBJ databases">
        <authorList>
            <person name="Ma L."/>
            <person name="Liu K.-W."/>
            <person name="Li Z."/>
            <person name="Hsiao Y.-Y."/>
            <person name="Qi Y."/>
            <person name="Fu T."/>
            <person name="Tang G."/>
            <person name="Zhang D."/>
            <person name="Sun W.-H."/>
            <person name="Liu D.-K."/>
            <person name="Li Y."/>
            <person name="Chen G.-Z."/>
            <person name="Liu X.-D."/>
            <person name="Liao X.-Y."/>
            <person name="Jiang Y.-T."/>
            <person name="Yu X."/>
            <person name="Hao Y."/>
            <person name="Huang J."/>
            <person name="Zhao X.-W."/>
            <person name="Ke S."/>
            <person name="Chen Y.-Y."/>
            <person name="Wu W.-L."/>
            <person name="Hsu J.-L."/>
            <person name="Lin Y.-F."/>
            <person name="Huang M.-D."/>
            <person name="Li C.-Y."/>
            <person name="Huang L."/>
            <person name="Wang Z.-W."/>
            <person name="Zhao X."/>
            <person name="Zhong W.-Y."/>
            <person name="Peng D.-H."/>
            <person name="Ahmad S."/>
            <person name="Lan S."/>
            <person name="Zhang J.-S."/>
            <person name="Tsai W.-C."/>
            <person name="Van De Peer Y."/>
            <person name="Liu Z.-J."/>
        </authorList>
    </citation>
    <scope>NUCLEOTIDE SEQUENCE</scope>
    <source>
        <strain evidence="1">CP</strain>
        <tissue evidence="1">Leaves</tissue>
    </source>
</reference>
<name>A0AAV9CGT9_ACOCL</name>
<keyword evidence="2" id="KW-1185">Reference proteome</keyword>
<dbReference type="Proteomes" id="UP001180020">
    <property type="component" value="Unassembled WGS sequence"/>
</dbReference>
<dbReference type="EMBL" id="JAUJYO010000019">
    <property type="protein sequence ID" value="KAK1287483.1"/>
    <property type="molecule type" value="Genomic_DNA"/>
</dbReference>
<protein>
    <submittedName>
        <fullName evidence="1">Uncharacterized protein</fullName>
    </submittedName>
</protein>